<gene>
    <name evidence="1" type="ORF">CSOL1703_00001706</name>
</gene>
<comment type="caution">
    <text evidence="1">The sequence shown here is derived from an EMBL/GenBank/DDBJ whole genome shotgun (WGS) entry which is preliminary data.</text>
</comment>
<keyword evidence="2" id="KW-1185">Reference proteome</keyword>
<dbReference type="EMBL" id="CABFOC020000035">
    <property type="protein sequence ID" value="CAH0049748.1"/>
    <property type="molecule type" value="Genomic_DNA"/>
</dbReference>
<evidence type="ECO:0000313" key="1">
    <source>
        <dbReference type="EMBL" id="CAH0049748.1"/>
    </source>
</evidence>
<protein>
    <submittedName>
        <fullName evidence="1">Uncharacterized protein</fullName>
    </submittedName>
</protein>
<dbReference type="AlphaFoldDB" id="A0A9P0EJA2"/>
<reference evidence="1" key="1">
    <citation type="submission" date="2021-10" db="EMBL/GenBank/DDBJ databases">
        <authorList>
            <person name="Piombo E."/>
        </authorList>
    </citation>
    <scope>NUCLEOTIDE SEQUENCE</scope>
</reference>
<organism evidence="1 2">
    <name type="scientific">Clonostachys solani</name>
    <dbReference type="NCBI Taxonomy" id="160281"/>
    <lineage>
        <taxon>Eukaryota</taxon>
        <taxon>Fungi</taxon>
        <taxon>Dikarya</taxon>
        <taxon>Ascomycota</taxon>
        <taxon>Pezizomycotina</taxon>
        <taxon>Sordariomycetes</taxon>
        <taxon>Hypocreomycetidae</taxon>
        <taxon>Hypocreales</taxon>
        <taxon>Bionectriaceae</taxon>
        <taxon>Clonostachys</taxon>
    </lineage>
</organism>
<dbReference type="Proteomes" id="UP000775872">
    <property type="component" value="Unassembled WGS sequence"/>
</dbReference>
<accession>A0A9P0EJA2</accession>
<sequence>MRGCQGEEASPRVRWGGSAAIALELERGYDTVSFVVPAGRLDAGKGPDGAVHTIGAHQQARSEGLAARELDNGPFAQVHVLRLLAIIDALNLGVIECVDPTELLEPLEKTRCDVQVLNHVSDVLGRRASLPVKFDTCSSNTIPHLHFLVLLDTAPLHVRPCAYRVEELGRGWCEGAAAVGELGWRQREGGRLRKVLGLDEGDTETRCDWVGAYGEESA</sequence>
<evidence type="ECO:0000313" key="2">
    <source>
        <dbReference type="Proteomes" id="UP000775872"/>
    </source>
</evidence>
<proteinExistence type="predicted"/>
<name>A0A9P0EJA2_9HYPO</name>